<dbReference type="GO" id="GO:0007166">
    <property type="term" value="P:cell surface receptor signaling pathway"/>
    <property type="evidence" value="ECO:0007669"/>
    <property type="project" value="InterPro"/>
</dbReference>
<dbReference type="InterPro" id="IPR013083">
    <property type="entry name" value="Znf_RING/FYVE/PHD"/>
</dbReference>
<dbReference type="Gene3D" id="3.40.50.300">
    <property type="entry name" value="P-loop containing nucleotide triphosphate hydrolases"/>
    <property type="match status" value="1"/>
</dbReference>
<organism evidence="11">
    <name type="scientific">Triticum aestivum</name>
    <name type="common">Wheat</name>
    <dbReference type="NCBI Taxonomy" id="4565"/>
    <lineage>
        <taxon>Eukaryota</taxon>
        <taxon>Viridiplantae</taxon>
        <taxon>Streptophyta</taxon>
        <taxon>Embryophyta</taxon>
        <taxon>Tracheophyta</taxon>
        <taxon>Spermatophyta</taxon>
        <taxon>Magnoliopsida</taxon>
        <taxon>Liliopsida</taxon>
        <taxon>Poales</taxon>
        <taxon>Poaceae</taxon>
        <taxon>BOP clade</taxon>
        <taxon>Pooideae</taxon>
        <taxon>Triticodae</taxon>
        <taxon>Triticeae</taxon>
        <taxon>Triticinae</taxon>
        <taxon>Triticum</taxon>
    </lineage>
</organism>
<dbReference type="KEGG" id="taes:123135527"/>
<dbReference type="InterPro" id="IPR042197">
    <property type="entry name" value="Apaf_helical"/>
</dbReference>
<keyword evidence="5" id="KW-0611">Plant defense</keyword>
<dbReference type="FunFam" id="1.10.10.10:FF:000322">
    <property type="entry name" value="Probable disease resistance protein At1g63360"/>
    <property type="match status" value="1"/>
</dbReference>
<dbReference type="Gene3D" id="3.80.10.10">
    <property type="entry name" value="Ribonuclease Inhibitor"/>
    <property type="match status" value="1"/>
</dbReference>
<dbReference type="InterPro" id="IPR058922">
    <property type="entry name" value="WHD_DRP"/>
</dbReference>
<dbReference type="PANTHER" id="PTHR23155">
    <property type="entry name" value="DISEASE RESISTANCE PROTEIN RP"/>
    <property type="match status" value="1"/>
</dbReference>
<keyword evidence="4" id="KW-0547">Nucleotide-binding</keyword>
<dbReference type="Gene3D" id="1.10.10.10">
    <property type="entry name" value="Winged helix-like DNA-binding domain superfamily/Winged helix DNA-binding domain"/>
    <property type="match status" value="1"/>
</dbReference>
<evidence type="ECO:0000256" key="3">
    <source>
        <dbReference type="ARBA" id="ARBA00022737"/>
    </source>
</evidence>
<feature type="domain" description="Disease resistance R13L4/SHOC-2-like LRR" evidence="10">
    <location>
        <begin position="555"/>
        <end position="913"/>
    </location>
</feature>
<dbReference type="Gene3D" id="3.30.40.10">
    <property type="entry name" value="Zinc/RING finger domain, C3HC4 (zinc finger)"/>
    <property type="match status" value="1"/>
</dbReference>
<evidence type="ECO:0000313" key="11">
    <source>
        <dbReference type="EnsemblPlants" id="TraesCS6B02G041800.1"/>
    </source>
</evidence>
<comment type="similarity">
    <text evidence="1">Belongs to the disease resistance NB-LRR family.</text>
</comment>
<feature type="domain" description="NB-ARC" evidence="7">
    <location>
        <begin position="181"/>
        <end position="340"/>
    </location>
</feature>
<dbReference type="Gene3D" id="1.20.930.20">
    <property type="entry name" value="Adaptor protein Cbl, N-terminal domain"/>
    <property type="match status" value="1"/>
</dbReference>
<dbReference type="Gene3D" id="1.20.5.4130">
    <property type="match status" value="1"/>
</dbReference>
<keyword evidence="12" id="KW-1185">Reference proteome</keyword>
<dbReference type="InterPro" id="IPR036388">
    <property type="entry name" value="WH-like_DNA-bd_sf"/>
</dbReference>
<dbReference type="InterPro" id="IPR032675">
    <property type="entry name" value="LRR_dom_sf"/>
</dbReference>
<evidence type="ECO:0000256" key="1">
    <source>
        <dbReference type="ARBA" id="ARBA00008894"/>
    </source>
</evidence>
<feature type="domain" description="Disease resistance N-terminal" evidence="8">
    <location>
        <begin position="12"/>
        <end position="103"/>
    </location>
</feature>
<reference evidence="11" key="2">
    <citation type="submission" date="2018-10" db="UniProtKB">
        <authorList>
            <consortium name="EnsemblPlants"/>
        </authorList>
    </citation>
    <scope>IDENTIFICATION</scope>
</reference>
<accession>A0A3B6PF72</accession>
<gene>
    <name evidence="11" type="primary">LOC123135527</name>
</gene>
<dbReference type="STRING" id="4565.A0A3B6PF72"/>
<evidence type="ECO:0000259" key="9">
    <source>
        <dbReference type="Pfam" id="PF23559"/>
    </source>
</evidence>
<evidence type="ECO:0008006" key="13">
    <source>
        <dbReference type="Google" id="ProtNLM"/>
    </source>
</evidence>
<dbReference type="RefSeq" id="XP_044410565.1">
    <property type="nucleotide sequence ID" value="XM_044554630.1"/>
</dbReference>
<protein>
    <recommendedName>
        <fullName evidence="13">NB-ARC domain-containing protein</fullName>
    </recommendedName>
</protein>
<dbReference type="SUPFAM" id="SSF52058">
    <property type="entry name" value="L domain-like"/>
    <property type="match status" value="1"/>
</dbReference>
<feature type="domain" description="Disease resistance protein winged helix" evidence="9">
    <location>
        <begin position="436"/>
        <end position="506"/>
    </location>
</feature>
<dbReference type="GO" id="GO:0002758">
    <property type="term" value="P:innate immune response-activating signaling pathway"/>
    <property type="evidence" value="ECO:0007669"/>
    <property type="project" value="UniProtKB-ARBA"/>
</dbReference>
<evidence type="ECO:0000259" key="8">
    <source>
        <dbReference type="Pfam" id="PF18052"/>
    </source>
</evidence>
<dbReference type="Gramene" id="TraesCS6B02G041800.1">
    <property type="protein sequence ID" value="TraesCS6B02G041800.1"/>
    <property type="gene ID" value="TraesCS6B02G041800"/>
</dbReference>
<dbReference type="InterPro" id="IPR002182">
    <property type="entry name" value="NB-ARC"/>
</dbReference>
<dbReference type="SMR" id="A0A3B6PF72"/>
<sequence>MELSPISASLGAMGSLPRKLDELLATKHRALRGVLMDDIDQLRAHLCILYNFMLKLSDAPQDPPMFVRYWMKDVRELSYDMEDFADQFVHAHGRAKIPRANHRKNKTRSRVKIDRLPKRHKWRPGITHKISEFRSRAYEAIQRYWRYKFDDCAANPRYSPIGHGRPTILPHPDDLVGIEGPSNELERWLINGEEQLKVVSIVGGAGIGKTTLALKLWGTLRGQFECGAFVRTAQKPDMRRILRNILLQVRPHQSPNHGEMRHLINDLREYLQDKRYFLIIDDLWATSVWDVVSRAFPKGGCSRIITTTESMEVALACCCFCPEHIFKMEPLSDNDSEKLLLQRILVSGNQSPQQFEDVIPQIIRSCGGLPLAIIIVARILASQPEKLDQWGSAQNSFHSIFGTNPNKEGFMGQILDICFNSLPHYLKTCLLYLSTYPEGYLFSKNDLMKQWVAEGLICANKGEDMEEVAGSYFGELVSMGLIQVMDITNDFEFLSYSVHQLVLDLITYKSIEDNFITMVDYSQTTTPLTDKIRRLSLHFGSAAYATTPASTRLSQARSLFFSGLFTSMPLFIFFKLLRVLILHIWDDTGAKMLNVTGICELFWLRYLQVTCNVTVKLPDKIEAMKHLETLEINARILDVPPDIVRLSSLLHLCLRGANLPNGIGCIRSLRTLMYFDIGNSSEDNLWGLGELTNLQDLHLTYSSSPSSEHLKRNLVALASSLRKLCNLKSFTLAPGIAGTVVLFDGSSSMPTPMFLEKLELLPPICIFSRLPRWIGQLHKTCIMKVAVRELPTIDIAILAGLPSLTVLSLSVHAAPEGRVVFNDREFPVLKYFKFRCGVLCMHFMPGAMPNLQRLKLGFNTHIGEKYDNMLAGIEHLLNLHDIAGKIGATTESEWSAAESAINNAINKHPRFPRRNLQWVDPVEEKCCPSEKHHLRQEKGTVGEKHGVLEKAIDMNKHADTGLSQPPNLPSNVASGRLESGSLVDELQEFSAPSLPCKVSCPLCKETLQREILDLHKSEQCTQRLLVCQYCEYQLPAIELHEHQAVCVLATVFCETCKKNIRYREWLGHEMQCYDSNDSAELSRLPQLPDLPSTVASGRLESGMVLQESKNESSSAPSWPLKVWRSAEQERWMPLPYGGEADSSAVTECRHAHKLILKILGAAATARQNRLECENLAQCLHEINALFPDLRLDREMAQPLAKLNQRLMEAHELVVACQSWKFIFARGVNAERLRDVRRRILEFHMFVKEKERLWAKENTR</sequence>
<evidence type="ECO:0000259" key="10">
    <source>
        <dbReference type="Pfam" id="PF23598"/>
    </source>
</evidence>
<dbReference type="Pfam" id="PF23598">
    <property type="entry name" value="LRR_14"/>
    <property type="match status" value="1"/>
</dbReference>
<dbReference type="AlphaFoldDB" id="A0A3B6PF72"/>
<dbReference type="InterPro" id="IPR041118">
    <property type="entry name" value="Rx_N"/>
</dbReference>
<evidence type="ECO:0000313" key="12">
    <source>
        <dbReference type="Proteomes" id="UP000019116"/>
    </source>
</evidence>
<dbReference type="CDD" id="cd21037">
    <property type="entry name" value="MLKL_NTD"/>
    <property type="match status" value="1"/>
</dbReference>
<evidence type="ECO:0000256" key="4">
    <source>
        <dbReference type="ARBA" id="ARBA00022741"/>
    </source>
</evidence>
<dbReference type="EnsemblPlants" id="TraesCS6B02G041800.1">
    <property type="protein sequence ID" value="TraesCS6B02G041800.1"/>
    <property type="gene ID" value="TraesCS6B02G041800"/>
</dbReference>
<dbReference type="InterPro" id="IPR036537">
    <property type="entry name" value="Adaptor_Cbl_N_dom_sf"/>
</dbReference>
<dbReference type="PRINTS" id="PR00364">
    <property type="entry name" value="DISEASERSIST"/>
</dbReference>
<reference evidence="11" key="1">
    <citation type="submission" date="2018-08" db="EMBL/GenBank/DDBJ databases">
        <authorList>
            <person name="Rossello M."/>
        </authorList>
    </citation>
    <scope>NUCLEOTIDE SEQUENCE [LARGE SCALE GENOMIC DNA]</scope>
    <source>
        <strain evidence="11">cv. Chinese Spring</strain>
    </source>
</reference>
<dbReference type="Pfam" id="PF18052">
    <property type="entry name" value="Rx_N"/>
    <property type="match status" value="1"/>
</dbReference>
<dbReference type="SUPFAM" id="SSF52540">
    <property type="entry name" value="P-loop containing nucleoside triphosphate hydrolases"/>
    <property type="match status" value="1"/>
</dbReference>
<dbReference type="InterPro" id="IPR059179">
    <property type="entry name" value="MLKL-like_MCAfunc"/>
</dbReference>
<keyword evidence="6" id="KW-0175">Coiled coil</keyword>
<dbReference type="RefSeq" id="XP_044410566.1">
    <property type="nucleotide sequence ID" value="XM_044554631.1"/>
</dbReference>
<keyword evidence="2" id="KW-0433">Leucine-rich repeat</keyword>
<dbReference type="InterPro" id="IPR027417">
    <property type="entry name" value="P-loop_NTPase"/>
</dbReference>
<dbReference type="PANTHER" id="PTHR23155:SF1094">
    <property type="entry name" value="OS11G0686400 PROTEIN"/>
    <property type="match status" value="1"/>
</dbReference>
<keyword evidence="3" id="KW-0677">Repeat</keyword>
<dbReference type="Gramene" id="TraesNOR6B03G03464440.1">
    <property type="protein sequence ID" value="TraesNOR6B03G03464440.1"/>
    <property type="gene ID" value="TraesNOR6B03G03464440"/>
</dbReference>
<evidence type="ECO:0000256" key="2">
    <source>
        <dbReference type="ARBA" id="ARBA00022614"/>
    </source>
</evidence>
<dbReference type="OrthoDB" id="683524at2759"/>
<dbReference type="GO" id="GO:0009626">
    <property type="term" value="P:plant-type hypersensitive response"/>
    <property type="evidence" value="ECO:0007669"/>
    <property type="project" value="UniProtKB-ARBA"/>
</dbReference>
<evidence type="ECO:0000256" key="6">
    <source>
        <dbReference type="ARBA" id="ARBA00023054"/>
    </source>
</evidence>
<proteinExistence type="inferred from homology"/>
<dbReference type="Proteomes" id="UP000019116">
    <property type="component" value="Chromosome 6B"/>
</dbReference>
<dbReference type="InterPro" id="IPR044974">
    <property type="entry name" value="Disease_R_plants"/>
</dbReference>
<evidence type="ECO:0000256" key="5">
    <source>
        <dbReference type="ARBA" id="ARBA00022821"/>
    </source>
</evidence>
<evidence type="ECO:0000259" key="7">
    <source>
        <dbReference type="Pfam" id="PF00931"/>
    </source>
</evidence>
<dbReference type="GO" id="GO:0043531">
    <property type="term" value="F:ADP binding"/>
    <property type="evidence" value="ECO:0007669"/>
    <property type="project" value="InterPro"/>
</dbReference>
<dbReference type="Gene3D" id="1.10.8.430">
    <property type="entry name" value="Helical domain of apoptotic protease-activating factors"/>
    <property type="match status" value="1"/>
</dbReference>
<dbReference type="GO" id="GO:0042742">
    <property type="term" value="P:defense response to bacterium"/>
    <property type="evidence" value="ECO:0007669"/>
    <property type="project" value="UniProtKB-ARBA"/>
</dbReference>
<dbReference type="Pfam" id="PF00931">
    <property type="entry name" value="NB-ARC"/>
    <property type="match status" value="1"/>
</dbReference>
<name>A0A3B6PF72_WHEAT</name>
<dbReference type="Pfam" id="PF23559">
    <property type="entry name" value="WHD_DRP"/>
    <property type="match status" value="1"/>
</dbReference>
<dbReference type="GeneID" id="123135527"/>
<dbReference type="InterPro" id="IPR055414">
    <property type="entry name" value="LRR_R13L4/SHOC2-like"/>
</dbReference>